<keyword evidence="3" id="KW-1185">Reference proteome</keyword>
<feature type="region of interest" description="Disordered" evidence="1">
    <location>
        <begin position="131"/>
        <end position="159"/>
    </location>
</feature>
<dbReference type="EMBL" id="JAHLQT010038275">
    <property type="protein sequence ID" value="KAG7156981.1"/>
    <property type="molecule type" value="Genomic_DNA"/>
</dbReference>
<reference evidence="2" key="1">
    <citation type="journal article" date="2021" name="Sci. Adv.">
        <title>The American lobster genome reveals insights on longevity, neural, and immune adaptations.</title>
        <authorList>
            <person name="Polinski J.M."/>
            <person name="Zimin A.V."/>
            <person name="Clark K.F."/>
            <person name="Kohn A.B."/>
            <person name="Sadowski N."/>
            <person name="Timp W."/>
            <person name="Ptitsyn A."/>
            <person name="Khanna P."/>
            <person name="Romanova D.Y."/>
            <person name="Williams P."/>
            <person name="Greenwood S.J."/>
            <person name="Moroz L.L."/>
            <person name="Walt D.R."/>
            <person name="Bodnar A.G."/>
        </authorList>
    </citation>
    <scope>NUCLEOTIDE SEQUENCE</scope>
    <source>
        <strain evidence="2">GMGI-L3</strain>
    </source>
</reference>
<dbReference type="Proteomes" id="UP000747542">
    <property type="component" value="Unassembled WGS sequence"/>
</dbReference>
<dbReference type="AlphaFoldDB" id="A0A8J5MMK2"/>
<proteinExistence type="predicted"/>
<sequence>MREADSDEDDDGKEVKGDSVVDGRLCCLSRQLRASVRLQLSVGVVRVVSQCWMVGVNPDRTTGNLWPRFRFLLEFASSVDPEVYDMKNATRTRGAEVNTMILFLRALVAKPPSTPALSVCQTGATGFLGSRDGDDRGGGVEGGMKARKERQRRAGRNGEMREWKGKGRCILKLQLLSSAFRPEHRLPTSALKKD</sequence>
<accession>A0A8J5MMK2</accession>
<comment type="caution">
    <text evidence="2">The sequence shown here is derived from an EMBL/GenBank/DDBJ whole genome shotgun (WGS) entry which is preliminary data.</text>
</comment>
<organism evidence="2 3">
    <name type="scientific">Homarus americanus</name>
    <name type="common">American lobster</name>
    <dbReference type="NCBI Taxonomy" id="6706"/>
    <lineage>
        <taxon>Eukaryota</taxon>
        <taxon>Metazoa</taxon>
        <taxon>Ecdysozoa</taxon>
        <taxon>Arthropoda</taxon>
        <taxon>Crustacea</taxon>
        <taxon>Multicrustacea</taxon>
        <taxon>Malacostraca</taxon>
        <taxon>Eumalacostraca</taxon>
        <taxon>Eucarida</taxon>
        <taxon>Decapoda</taxon>
        <taxon>Pleocyemata</taxon>
        <taxon>Astacidea</taxon>
        <taxon>Nephropoidea</taxon>
        <taxon>Nephropidae</taxon>
        <taxon>Homarus</taxon>
    </lineage>
</organism>
<evidence type="ECO:0000313" key="3">
    <source>
        <dbReference type="Proteomes" id="UP000747542"/>
    </source>
</evidence>
<protein>
    <submittedName>
        <fullName evidence="2">Uncharacterized protein</fullName>
    </submittedName>
</protein>
<gene>
    <name evidence="2" type="ORF">Hamer_G015918</name>
</gene>
<feature type="compositionally biased region" description="Basic residues" evidence="1">
    <location>
        <begin position="145"/>
        <end position="155"/>
    </location>
</feature>
<name>A0A8J5MMK2_HOMAM</name>
<evidence type="ECO:0000256" key="1">
    <source>
        <dbReference type="SAM" id="MobiDB-lite"/>
    </source>
</evidence>
<evidence type="ECO:0000313" key="2">
    <source>
        <dbReference type="EMBL" id="KAG7156981.1"/>
    </source>
</evidence>